<evidence type="ECO:0000256" key="6">
    <source>
        <dbReference type="ARBA" id="ARBA00023136"/>
    </source>
</evidence>
<dbReference type="GO" id="GO:0022857">
    <property type="term" value="F:transmembrane transporter activity"/>
    <property type="evidence" value="ECO:0007669"/>
    <property type="project" value="InterPro"/>
</dbReference>
<evidence type="ECO:0000256" key="1">
    <source>
        <dbReference type="ARBA" id="ARBA00004651"/>
    </source>
</evidence>
<dbReference type="GO" id="GO:1990961">
    <property type="term" value="P:xenobiotic detoxification by transmembrane export across the plasma membrane"/>
    <property type="evidence" value="ECO:0007669"/>
    <property type="project" value="UniProtKB-ARBA"/>
</dbReference>
<reference evidence="11" key="1">
    <citation type="submission" date="2023-05" db="EMBL/GenBank/DDBJ databases">
        <authorList>
            <consortium name="Clinical and Environmental Microbiology Branch: Whole genome sequencing antimicrobial resistance pathogens in the healthcare setting"/>
        </authorList>
    </citation>
    <scope>NUCLEOTIDE SEQUENCE</scope>
    <source>
        <strain evidence="11">2023GN-00287</strain>
    </source>
</reference>
<evidence type="ECO:0000256" key="10">
    <source>
        <dbReference type="SAM" id="Phobius"/>
    </source>
</evidence>
<keyword evidence="5 10" id="KW-1133">Transmembrane helix</keyword>
<dbReference type="SUPFAM" id="SSF103481">
    <property type="entry name" value="Multidrug resistance efflux transporter EmrE"/>
    <property type="match status" value="1"/>
</dbReference>
<evidence type="ECO:0000256" key="9">
    <source>
        <dbReference type="RuleBase" id="RU003942"/>
    </source>
</evidence>
<feature type="transmembrane region" description="Helical" evidence="10">
    <location>
        <begin position="84"/>
        <end position="104"/>
    </location>
</feature>
<keyword evidence="2" id="KW-0813">Transport</keyword>
<evidence type="ECO:0000313" key="12">
    <source>
        <dbReference type="Proteomes" id="UP001279522"/>
    </source>
</evidence>
<sequence length="106" mass="11439">MGWYYVFCGGLLEIGFTTCMRYTDGFRNVPWTLGFLVCIAASMFCLEAATKTVPIGTAYAVWTGIGALGTVVVGMIWYHEPANLLRMLLLVTLIGAVAGLKLTAGH</sequence>
<dbReference type="Pfam" id="PF00893">
    <property type="entry name" value="Multi_Drug_Res"/>
    <property type="match status" value="1"/>
</dbReference>
<evidence type="ECO:0000256" key="7">
    <source>
        <dbReference type="ARBA" id="ARBA00038151"/>
    </source>
</evidence>
<gene>
    <name evidence="11" type="ORF">SGX49_000651</name>
</gene>
<comment type="similarity">
    <text evidence="7">Belongs to the drug/metabolite transporter (DMT) superfamily. Small multidrug resistance (SMR) (TC 2.A.7.1) family. Gdx/SugE subfamily.</text>
</comment>
<proteinExistence type="inferred from homology"/>
<dbReference type="FunFam" id="1.10.3730.20:FF:000001">
    <property type="entry name" value="Quaternary ammonium compound resistance transporter SugE"/>
    <property type="match status" value="1"/>
</dbReference>
<evidence type="ECO:0000256" key="4">
    <source>
        <dbReference type="ARBA" id="ARBA00022692"/>
    </source>
</evidence>
<dbReference type="AlphaFoldDB" id="A0AAN4A814"/>
<keyword evidence="6 10" id="KW-0472">Membrane</keyword>
<evidence type="ECO:0000256" key="5">
    <source>
        <dbReference type="ARBA" id="ARBA00022989"/>
    </source>
</evidence>
<evidence type="ECO:0000256" key="3">
    <source>
        <dbReference type="ARBA" id="ARBA00022475"/>
    </source>
</evidence>
<accession>A0AAN4A814</accession>
<keyword evidence="4 9" id="KW-0812">Transmembrane</keyword>
<dbReference type="PANTHER" id="PTHR30561">
    <property type="entry name" value="SMR FAMILY PROTON-DEPENDENT DRUG EFFLUX TRANSPORTER SUGE"/>
    <property type="match status" value="1"/>
</dbReference>
<dbReference type="PANTHER" id="PTHR30561:SF0">
    <property type="entry name" value="GUANIDINIUM EXPORTER"/>
    <property type="match status" value="1"/>
</dbReference>
<organism evidence="11 12">
    <name type="scientific">Citrobacter freundii</name>
    <dbReference type="NCBI Taxonomy" id="546"/>
    <lineage>
        <taxon>Bacteria</taxon>
        <taxon>Pseudomonadati</taxon>
        <taxon>Pseudomonadota</taxon>
        <taxon>Gammaproteobacteria</taxon>
        <taxon>Enterobacterales</taxon>
        <taxon>Enterobacteriaceae</taxon>
        <taxon>Citrobacter</taxon>
        <taxon>Citrobacter freundii complex</taxon>
    </lineage>
</organism>
<dbReference type="Proteomes" id="UP001279522">
    <property type="component" value="Unassembled WGS sequence"/>
</dbReference>
<dbReference type="GO" id="GO:0005886">
    <property type="term" value="C:plasma membrane"/>
    <property type="evidence" value="ECO:0007669"/>
    <property type="project" value="UniProtKB-SubCell"/>
</dbReference>
<feature type="transmembrane region" description="Helical" evidence="10">
    <location>
        <begin position="58"/>
        <end position="78"/>
    </location>
</feature>
<evidence type="ECO:0000313" key="11">
    <source>
        <dbReference type="EMBL" id="ELV3678266.1"/>
    </source>
</evidence>
<evidence type="ECO:0000256" key="8">
    <source>
        <dbReference type="ARBA" id="ARBA00039168"/>
    </source>
</evidence>
<dbReference type="RefSeq" id="WP_241177342.1">
    <property type="nucleotide sequence ID" value="NZ_JAXABF010000004.1"/>
</dbReference>
<dbReference type="InterPro" id="IPR045324">
    <property type="entry name" value="Small_multidrug_res"/>
</dbReference>
<feature type="transmembrane region" description="Helical" evidence="10">
    <location>
        <begin position="29"/>
        <end position="46"/>
    </location>
</feature>
<dbReference type="EMBL" id="ABOSXX010000002">
    <property type="protein sequence ID" value="ELV3678266.1"/>
    <property type="molecule type" value="Genomic_DNA"/>
</dbReference>
<dbReference type="InterPro" id="IPR037185">
    <property type="entry name" value="EmrE-like"/>
</dbReference>
<name>A0AAN4A814_CITFR</name>
<evidence type="ECO:0000256" key="2">
    <source>
        <dbReference type="ARBA" id="ARBA00022448"/>
    </source>
</evidence>
<comment type="subcellular location">
    <subcellularLocation>
        <location evidence="1 9">Cell membrane</location>
        <topology evidence="1 9">Multi-pass membrane protein</topology>
    </subcellularLocation>
</comment>
<protein>
    <recommendedName>
        <fullName evidence="8">Guanidinium exporter</fullName>
    </recommendedName>
</protein>
<dbReference type="InterPro" id="IPR000390">
    <property type="entry name" value="Small_drug/metabolite_transptr"/>
</dbReference>
<comment type="caution">
    <text evidence="11">The sequence shown here is derived from an EMBL/GenBank/DDBJ whole genome shotgun (WGS) entry which is preliminary data.</text>
</comment>
<dbReference type="Gene3D" id="1.10.3730.20">
    <property type="match status" value="1"/>
</dbReference>
<keyword evidence="3" id="KW-1003">Cell membrane</keyword>